<dbReference type="GO" id="GO:0005737">
    <property type="term" value="C:cytoplasm"/>
    <property type="evidence" value="ECO:0007669"/>
    <property type="project" value="UniProtKB-ARBA"/>
</dbReference>
<dbReference type="GO" id="GO:0016020">
    <property type="term" value="C:membrane"/>
    <property type="evidence" value="ECO:0007669"/>
    <property type="project" value="InterPro"/>
</dbReference>
<evidence type="ECO:0000256" key="8">
    <source>
        <dbReference type="SAM" id="Phobius"/>
    </source>
</evidence>
<dbReference type="Pfam" id="PF00230">
    <property type="entry name" value="MIP"/>
    <property type="match status" value="1"/>
</dbReference>
<keyword evidence="3 7" id="KW-0812">Transmembrane</keyword>
<dbReference type="InterPro" id="IPR022357">
    <property type="entry name" value="MIP_CS"/>
</dbReference>
<accession>A0A348AE52</accession>
<dbReference type="PROSITE" id="PS00221">
    <property type="entry name" value="MIP"/>
    <property type="match status" value="1"/>
</dbReference>
<feature type="transmembrane region" description="Helical" evidence="8">
    <location>
        <begin position="180"/>
        <end position="201"/>
    </location>
</feature>
<feature type="transmembrane region" description="Helical" evidence="8">
    <location>
        <begin position="140"/>
        <end position="160"/>
    </location>
</feature>
<dbReference type="GO" id="GO:0012505">
    <property type="term" value="C:endomembrane system"/>
    <property type="evidence" value="ECO:0007669"/>
    <property type="project" value="UniProtKB-SubCell"/>
</dbReference>
<dbReference type="SUPFAM" id="SSF81338">
    <property type="entry name" value="Aquaporin-like"/>
    <property type="match status" value="1"/>
</dbReference>
<keyword evidence="2 7" id="KW-0813">Transport</keyword>
<sequence>MINSKTITELLGTAILVFVIQVSGPSNLAPLAIGGILIALVFAGGPISGAHFNPAVSLAITLRGSMDYAEMGSYAIAQIIGGFVGALVGGVVGGDFSVVGMGEDASYLQALMAEVVFTFILCFVVLFVATNPKVEDNSYYGLAIGLVVVSGAITVGPISGGAFNPAVALGLSLADGLSNLLYAAMVTVSNLIGGTFAALCYHAVLPGRSGTVGESTPLV</sequence>
<gene>
    <name evidence="9" type="primary">TpAQP1</name>
</gene>
<dbReference type="GO" id="GO:0015250">
    <property type="term" value="F:water channel activity"/>
    <property type="evidence" value="ECO:0007669"/>
    <property type="project" value="TreeGrafter"/>
</dbReference>
<dbReference type="OrthoDB" id="196518at2759"/>
<dbReference type="PRINTS" id="PR00783">
    <property type="entry name" value="MINTRINSICP"/>
</dbReference>
<comment type="similarity">
    <text evidence="7">Belongs to the MIP/aquaporin (TC 1.A.8) family.</text>
</comment>
<feature type="transmembrane region" description="Helical" evidence="8">
    <location>
        <begin position="38"/>
        <end position="62"/>
    </location>
</feature>
<proteinExistence type="evidence at transcript level"/>
<dbReference type="InterPro" id="IPR034294">
    <property type="entry name" value="Aquaporin_transptr"/>
</dbReference>
<keyword evidence="6 8" id="KW-0472">Membrane</keyword>
<evidence type="ECO:0000313" key="9">
    <source>
        <dbReference type="EMBL" id="BBB86750.1"/>
    </source>
</evidence>
<feature type="transmembrane region" description="Helical" evidence="8">
    <location>
        <begin position="106"/>
        <end position="128"/>
    </location>
</feature>
<dbReference type="KEGG" id="tps:THAPSDRAFT_924"/>
<evidence type="ECO:0000256" key="1">
    <source>
        <dbReference type="ARBA" id="ARBA00004127"/>
    </source>
</evidence>
<evidence type="ECO:0000256" key="4">
    <source>
        <dbReference type="ARBA" id="ARBA00022737"/>
    </source>
</evidence>
<keyword evidence="5 8" id="KW-1133">Transmembrane helix</keyword>
<organism evidence="9">
    <name type="scientific">Thalassiosira pseudonana CCMP1335</name>
    <dbReference type="NCBI Taxonomy" id="296543"/>
    <lineage>
        <taxon>Eukaryota</taxon>
        <taxon>Sar</taxon>
        <taxon>Stramenopiles</taxon>
        <taxon>Ochrophyta</taxon>
        <taxon>Bacillariophyta</taxon>
        <taxon>Coscinodiscophyceae</taxon>
        <taxon>Thalassiosirophycidae</taxon>
        <taxon>Thalassiosirales</taxon>
        <taxon>Thalassiosiraceae</taxon>
        <taxon>Thalassiosira</taxon>
    </lineage>
</organism>
<dbReference type="EMBL" id="LC341927">
    <property type="protein sequence ID" value="BBB86750.1"/>
    <property type="molecule type" value="mRNA"/>
</dbReference>
<evidence type="ECO:0000256" key="3">
    <source>
        <dbReference type="ARBA" id="ARBA00022692"/>
    </source>
</evidence>
<dbReference type="RefSeq" id="XP_002285965.1">
    <property type="nucleotide sequence ID" value="XM_002285929.1"/>
</dbReference>
<evidence type="ECO:0000256" key="6">
    <source>
        <dbReference type="ARBA" id="ARBA00023136"/>
    </source>
</evidence>
<comment type="subcellular location">
    <subcellularLocation>
        <location evidence="1">Endomembrane system</location>
        <topology evidence="1">Multi-pass membrane protein</topology>
    </subcellularLocation>
</comment>
<name>A0A348AE52_THAPS</name>
<dbReference type="InterPro" id="IPR000425">
    <property type="entry name" value="MIP"/>
</dbReference>
<protein>
    <submittedName>
        <fullName evidence="9">Aquaporin</fullName>
    </submittedName>
</protein>
<reference evidence="9" key="1">
    <citation type="journal article" date="2018" name="Plant Physiol.">
        <title>Plasma Membrane-Type Aquaporins from Marine Diatoms Function as CO2/NH3 Channels and Provide Photoprotection.</title>
        <authorList>
            <person name="Matsui H."/>
            <person name="Hopkinson B."/>
            <person name="Nakajima K."/>
            <person name="Matsuda Y."/>
        </authorList>
    </citation>
    <scope>NUCLEOTIDE SEQUENCE</scope>
</reference>
<evidence type="ECO:0000256" key="5">
    <source>
        <dbReference type="ARBA" id="ARBA00022989"/>
    </source>
</evidence>
<dbReference type="Gene3D" id="1.20.1080.10">
    <property type="entry name" value="Glycerol uptake facilitator protein"/>
    <property type="match status" value="1"/>
</dbReference>
<dbReference type="OMA" id="FWVGPIS"/>
<dbReference type="AlphaFoldDB" id="A0A348AE52"/>
<dbReference type="PANTHER" id="PTHR45665:SF9">
    <property type="entry name" value="AQUAPORIN-8"/>
    <property type="match status" value="1"/>
</dbReference>
<dbReference type="InterPro" id="IPR023271">
    <property type="entry name" value="Aquaporin-like"/>
</dbReference>
<evidence type="ECO:0000256" key="2">
    <source>
        <dbReference type="ARBA" id="ARBA00022448"/>
    </source>
</evidence>
<keyword evidence="4" id="KW-0677">Repeat</keyword>
<feature type="transmembrane region" description="Helical" evidence="8">
    <location>
        <begin position="74"/>
        <end position="94"/>
    </location>
</feature>
<dbReference type="GO" id="GO:0019755">
    <property type="term" value="P:one-carbon compound transport"/>
    <property type="evidence" value="ECO:0007669"/>
    <property type="project" value="UniProtKB-ARBA"/>
</dbReference>
<evidence type="ECO:0000256" key="7">
    <source>
        <dbReference type="RuleBase" id="RU000477"/>
    </source>
</evidence>
<dbReference type="PANTHER" id="PTHR45665">
    <property type="entry name" value="AQUAPORIN-8"/>
    <property type="match status" value="1"/>
</dbReference>